<feature type="binding site" evidence="16">
    <location>
        <position position="348"/>
    </location>
    <ligand>
        <name>ATP</name>
        <dbReference type="ChEBI" id="CHEBI:30616"/>
    </ligand>
</feature>
<dbReference type="CDD" id="cd02078">
    <property type="entry name" value="P-type_ATPase_K"/>
    <property type="match status" value="1"/>
</dbReference>
<evidence type="ECO:0000259" key="17">
    <source>
        <dbReference type="Pfam" id="PF00122"/>
    </source>
</evidence>
<dbReference type="NCBIfam" id="TIGR01494">
    <property type="entry name" value="ATPase_P-type"/>
    <property type="match status" value="2"/>
</dbReference>
<feature type="binding site" evidence="16">
    <location>
        <position position="520"/>
    </location>
    <ligand>
        <name>Mg(2+)</name>
        <dbReference type="ChEBI" id="CHEBI:18420"/>
    </ligand>
</feature>
<dbReference type="Proteomes" id="UP000284178">
    <property type="component" value="Unassembled WGS sequence"/>
</dbReference>
<feature type="transmembrane region" description="Helical" evidence="16">
    <location>
        <begin position="654"/>
        <end position="679"/>
    </location>
</feature>
<dbReference type="SFLD" id="SFLDS00003">
    <property type="entry name" value="Haloacid_Dehalogenase"/>
    <property type="match status" value="1"/>
</dbReference>
<dbReference type="PROSITE" id="PS00154">
    <property type="entry name" value="ATPASE_E1_E2"/>
    <property type="match status" value="1"/>
</dbReference>
<dbReference type="GO" id="GO:0000287">
    <property type="term" value="F:magnesium ion binding"/>
    <property type="evidence" value="ECO:0007669"/>
    <property type="project" value="UniProtKB-UniRule"/>
</dbReference>
<dbReference type="GO" id="GO:0016887">
    <property type="term" value="F:ATP hydrolysis activity"/>
    <property type="evidence" value="ECO:0007669"/>
    <property type="project" value="InterPro"/>
</dbReference>
<dbReference type="EC" id="7.2.2.6" evidence="16"/>
<dbReference type="InterPro" id="IPR001757">
    <property type="entry name" value="P_typ_ATPase"/>
</dbReference>
<evidence type="ECO:0000256" key="7">
    <source>
        <dbReference type="ARBA" id="ARBA00022723"/>
    </source>
</evidence>
<keyword evidence="2 16" id="KW-0813">Transport</keyword>
<dbReference type="InterPro" id="IPR059000">
    <property type="entry name" value="ATPase_P-type_domA"/>
</dbReference>
<dbReference type="PRINTS" id="PR00119">
    <property type="entry name" value="CATATPASE"/>
</dbReference>
<comment type="caution">
    <text evidence="18">The sequence shown here is derived from an EMBL/GenBank/DDBJ whole genome shotgun (WGS) entry which is preliminary data.</text>
</comment>
<comment type="similarity">
    <text evidence="16">Belongs to the cation transport ATPase (P-type) (TC 3.A.3) family. Type IA subfamily.</text>
</comment>
<feature type="binding site" evidence="16">
    <location>
        <position position="393"/>
    </location>
    <ligand>
        <name>ATP</name>
        <dbReference type="ChEBI" id="CHEBI:30616"/>
    </ligand>
</feature>
<keyword evidence="15 16" id="KW-0472">Membrane</keyword>
<dbReference type="PANTHER" id="PTHR43743:SF1">
    <property type="entry name" value="POTASSIUM-TRANSPORTING ATPASE ATP-BINDING SUBUNIT"/>
    <property type="match status" value="1"/>
</dbReference>
<evidence type="ECO:0000256" key="14">
    <source>
        <dbReference type="ARBA" id="ARBA00023065"/>
    </source>
</evidence>
<evidence type="ECO:0000256" key="16">
    <source>
        <dbReference type="HAMAP-Rule" id="MF_00285"/>
    </source>
</evidence>
<feature type="binding site" evidence="16">
    <location>
        <begin position="375"/>
        <end position="382"/>
    </location>
    <ligand>
        <name>ATP</name>
        <dbReference type="ChEBI" id="CHEBI:30616"/>
    </ligand>
</feature>
<evidence type="ECO:0000256" key="13">
    <source>
        <dbReference type="ARBA" id="ARBA00022989"/>
    </source>
</evidence>
<dbReference type="SUPFAM" id="SSF81665">
    <property type="entry name" value="Calcium ATPase, transmembrane domain M"/>
    <property type="match status" value="1"/>
</dbReference>
<feature type="binding site" evidence="16">
    <location>
        <position position="344"/>
    </location>
    <ligand>
        <name>ATP</name>
        <dbReference type="ChEBI" id="CHEBI:30616"/>
    </ligand>
</feature>
<keyword evidence="11 16" id="KW-0630">Potassium</keyword>
<evidence type="ECO:0000256" key="5">
    <source>
        <dbReference type="ARBA" id="ARBA00022553"/>
    </source>
</evidence>
<evidence type="ECO:0000256" key="8">
    <source>
        <dbReference type="ARBA" id="ARBA00022741"/>
    </source>
</evidence>
<sequence length="683" mass="72616">MRHHESSKWITKEILGSSLKSAFCKLNPKVMMKNPVMFVVEIGFFICLTLTFVPSLFHDEGTNLSLMNGIVALILFITVLFANFAEAVAEGRGKAQAETLKKTKKDTQARRIQADGSEQWISAAQLNKGDVVLVKAGELIPNDGEIIAGVASIDESAITGESAPVLKESGGDFASVTGGTTVVSDWIQIRITSEPGHSFLDKMIALVEGATRQKTPNEIALNTLLVSLTLIFFIVIVTLYPIALYSGVKIPISTLIALAVCLIPTTIGGLLSAIGIAGMDRVTRFNVIATSGKAVEACGDVDTLILDKTGTITFGNRLASEFLPVSGVRPEALRDAAWISSLHDETPEGKSTLELAVKQGCRLDEAAAQGSFIEFSASTRMSGQDTANAKYRKGSSDAIIEVVRQLKGQVPADLKEKVDHVSQLGGTPLVVCRDAEILGVIYLKDTVKPGLVQRFERLRKIGIKTIMCTGDNPLTAATIAAEAGVDGYIAECRPEDKIAAIKKEQAEGKLVAMTGDGTNDAPALAQADVGLAMNSGTSAAKEAANMVDLDSDPTKILEVVEIGKQLLMTRGSLTTFSIANDIAKYFAIIPAIFSLAIPQMQVLNIMRLASPSSAVLSALIFNAVIIPCLIPLAMKGVHYKPMSASKMLGRNLMIYGAGGILCPFIGIKLIDLMIAPLLVCLGI</sequence>
<feature type="transmembrane region" description="Helical" evidence="16">
    <location>
        <begin position="63"/>
        <end position="84"/>
    </location>
</feature>
<feature type="transmembrane region" description="Helical" evidence="16">
    <location>
        <begin position="614"/>
        <end position="633"/>
    </location>
</feature>
<keyword evidence="8 16" id="KW-0547">Nucleotide-binding</keyword>
<evidence type="ECO:0000256" key="15">
    <source>
        <dbReference type="ARBA" id="ARBA00023136"/>
    </source>
</evidence>
<dbReference type="FunFam" id="2.70.150.10:FF:000033">
    <property type="entry name" value="Potassium-transporting ATPase ATP-binding subunit"/>
    <property type="match status" value="1"/>
</dbReference>
<keyword evidence="12 16" id="KW-1278">Translocase</keyword>
<feature type="transmembrane region" description="Helical" evidence="16">
    <location>
        <begin position="255"/>
        <end position="277"/>
    </location>
</feature>
<keyword evidence="19" id="KW-1185">Reference proteome</keyword>
<dbReference type="InterPro" id="IPR006391">
    <property type="entry name" value="P-type_ATPase_bsu_IA"/>
</dbReference>
<keyword evidence="10 16" id="KW-0460">Magnesium</keyword>
<comment type="subunit">
    <text evidence="16">The system is composed of three essential subunits: KdpA, KdpB and KdpC.</text>
</comment>
<keyword evidence="14 16" id="KW-0406">Ion transport</keyword>
<dbReference type="Gene3D" id="2.70.150.10">
    <property type="entry name" value="Calcium-transporting ATPase, cytoplasmic transduction domain A"/>
    <property type="match status" value="1"/>
</dbReference>
<feature type="domain" description="P-type ATPase A" evidence="17">
    <location>
        <begin position="106"/>
        <end position="208"/>
    </location>
</feature>
<evidence type="ECO:0000256" key="3">
    <source>
        <dbReference type="ARBA" id="ARBA00022475"/>
    </source>
</evidence>
<accession>A0A412G0W6</accession>
<evidence type="ECO:0000313" key="18">
    <source>
        <dbReference type="EMBL" id="RGR74071.1"/>
    </source>
</evidence>
<evidence type="ECO:0000256" key="9">
    <source>
        <dbReference type="ARBA" id="ARBA00022840"/>
    </source>
</evidence>
<feature type="transmembrane region" description="Helical" evidence="16">
    <location>
        <begin position="582"/>
        <end position="602"/>
    </location>
</feature>
<keyword evidence="3 16" id="KW-1003">Cell membrane</keyword>
<protein>
    <recommendedName>
        <fullName evidence="16">Potassium-transporting ATPase ATP-binding subunit</fullName>
        <ecNumber evidence="16">7.2.2.6</ecNumber>
    </recommendedName>
    <alternativeName>
        <fullName evidence="16">ATP phosphohydrolase [potassium-transporting] B chain</fullName>
    </alternativeName>
    <alternativeName>
        <fullName evidence="16">Potassium-binding and translocating subunit B</fullName>
    </alternativeName>
    <alternativeName>
        <fullName evidence="16">Potassium-translocating ATPase B chain</fullName>
    </alternativeName>
</protein>
<dbReference type="FunFam" id="3.40.1110.10:FF:000007">
    <property type="entry name" value="Potassium-transporting ATPase ATP-binding subunit"/>
    <property type="match status" value="1"/>
</dbReference>
<dbReference type="RefSeq" id="WP_117895063.1">
    <property type="nucleotide sequence ID" value="NZ_CABJCV010000010.1"/>
</dbReference>
<organism evidence="18 19">
    <name type="scientific">Holdemania filiformis</name>
    <dbReference type="NCBI Taxonomy" id="61171"/>
    <lineage>
        <taxon>Bacteria</taxon>
        <taxon>Bacillati</taxon>
        <taxon>Bacillota</taxon>
        <taxon>Erysipelotrichia</taxon>
        <taxon>Erysipelotrichales</taxon>
        <taxon>Erysipelotrichaceae</taxon>
        <taxon>Holdemania</taxon>
    </lineage>
</organism>
<reference evidence="18 19" key="1">
    <citation type="submission" date="2018-08" db="EMBL/GenBank/DDBJ databases">
        <title>A genome reference for cultivated species of the human gut microbiota.</title>
        <authorList>
            <person name="Zou Y."/>
            <person name="Xue W."/>
            <person name="Luo G."/>
        </authorList>
    </citation>
    <scope>NUCLEOTIDE SEQUENCE [LARGE SCALE GENOMIC DNA]</scope>
    <source>
        <strain evidence="18 19">AF24-29</strain>
    </source>
</reference>
<dbReference type="GO" id="GO:0005524">
    <property type="term" value="F:ATP binding"/>
    <property type="evidence" value="ECO:0007669"/>
    <property type="project" value="UniProtKB-UniRule"/>
</dbReference>
<dbReference type="SFLD" id="SFLDG00002">
    <property type="entry name" value="C1.7:_P-type_atpase_like"/>
    <property type="match status" value="1"/>
</dbReference>
<dbReference type="PANTHER" id="PTHR43743">
    <property type="entry name" value="POTASSIUM-TRANSPORTING ATPASE ATP-BINDING SUBUNIT"/>
    <property type="match status" value="1"/>
</dbReference>
<dbReference type="InterPro" id="IPR036412">
    <property type="entry name" value="HAD-like_sf"/>
</dbReference>
<feature type="binding site" evidence="16">
    <location>
        <position position="516"/>
    </location>
    <ligand>
        <name>Mg(2+)</name>
        <dbReference type="ChEBI" id="CHEBI:18420"/>
    </ligand>
</feature>
<keyword evidence="4 16" id="KW-0633">Potassium transport</keyword>
<evidence type="ECO:0000256" key="2">
    <source>
        <dbReference type="ARBA" id="ARBA00022448"/>
    </source>
</evidence>
<evidence type="ECO:0000256" key="11">
    <source>
        <dbReference type="ARBA" id="ARBA00022958"/>
    </source>
</evidence>
<comment type="function">
    <text evidence="16">Part of the high-affinity ATP-driven potassium transport (or Kdp) system, which catalyzes the hydrolysis of ATP coupled with the electrogenic transport of potassium into the cytoplasm. This subunit is responsible for energy coupling to the transport system and for the release of the potassium ions to the cytoplasm.</text>
</comment>
<dbReference type="SUPFAM" id="SSF56784">
    <property type="entry name" value="HAD-like"/>
    <property type="match status" value="1"/>
</dbReference>
<keyword evidence="6 16" id="KW-0812">Transmembrane</keyword>
<keyword evidence="9 16" id="KW-0067">ATP-binding</keyword>
<evidence type="ECO:0000256" key="10">
    <source>
        <dbReference type="ARBA" id="ARBA00022842"/>
    </source>
</evidence>
<dbReference type="InterPro" id="IPR008250">
    <property type="entry name" value="ATPase_P-typ_transduc_dom_A_sf"/>
</dbReference>
<proteinExistence type="inferred from homology"/>
<dbReference type="SUPFAM" id="SSF81653">
    <property type="entry name" value="Calcium ATPase, transduction domain A"/>
    <property type="match status" value="1"/>
</dbReference>
<dbReference type="SFLD" id="SFLDF00027">
    <property type="entry name" value="p-type_atpase"/>
    <property type="match status" value="1"/>
</dbReference>
<dbReference type="AlphaFoldDB" id="A0A412G0W6"/>
<gene>
    <name evidence="16 18" type="primary">kdpB</name>
    <name evidence="18" type="ORF">DWY25_09670</name>
</gene>
<dbReference type="EMBL" id="QRUP01000010">
    <property type="protein sequence ID" value="RGR74071.1"/>
    <property type="molecule type" value="Genomic_DNA"/>
</dbReference>
<evidence type="ECO:0000256" key="6">
    <source>
        <dbReference type="ARBA" id="ARBA00022692"/>
    </source>
</evidence>
<feature type="transmembrane region" description="Helical" evidence="16">
    <location>
        <begin position="219"/>
        <end position="243"/>
    </location>
</feature>
<evidence type="ECO:0000256" key="4">
    <source>
        <dbReference type="ARBA" id="ARBA00022538"/>
    </source>
</evidence>
<name>A0A412G0W6_9FIRM</name>
<feature type="active site" description="4-aspartylphosphate intermediate" evidence="16">
    <location>
        <position position="307"/>
    </location>
</feature>
<feature type="transmembrane region" description="Helical" evidence="16">
    <location>
        <begin position="36"/>
        <end position="57"/>
    </location>
</feature>
<dbReference type="InterPro" id="IPR044492">
    <property type="entry name" value="P_typ_ATPase_HD_dom"/>
</dbReference>
<dbReference type="GeneID" id="83015668"/>
<evidence type="ECO:0000256" key="12">
    <source>
        <dbReference type="ARBA" id="ARBA00022967"/>
    </source>
</evidence>
<dbReference type="InterPro" id="IPR023299">
    <property type="entry name" value="ATPase_P-typ_cyto_dom_N"/>
</dbReference>
<dbReference type="Pfam" id="PF00122">
    <property type="entry name" value="E1-E2_ATPase"/>
    <property type="match status" value="1"/>
</dbReference>
<keyword evidence="13 16" id="KW-1133">Transmembrane helix</keyword>
<dbReference type="Pfam" id="PF00702">
    <property type="entry name" value="Hydrolase"/>
    <property type="match status" value="1"/>
</dbReference>
<keyword evidence="5 16" id="KW-0597">Phosphoprotein</keyword>
<dbReference type="InterPro" id="IPR018303">
    <property type="entry name" value="ATPase_P-typ_P_site"/>
</dbReference>
<dbReference type="InterPro" id="IPR023214">
    <property type="entry name" value="HAD_sf"/>
</dbReference>
<dbReference type="GO" id="GO:0008556">
    <property type="term" value="F:P-type potassium transmembrane transporter activity"/>
    <property type="evidence" value="ECO:0007669"/>
    <property type="project" value="UniProtKB-UniRule"/>
</dbReference>
<dbReference type="NCBIfam" id="TIGR01497">
    <property type="entry name" value="kdpB"/>
    <property type="match status" value="1"/>
</dbReference>
<evidence type="ECO:0000256" key="1">
    <source>
        <dbReference type="ARBA" id="ARBA00004141"/>
    </source>
</evidence>
<keyword evidence="7 16" id="KW-0479">Metal-binding</keyword>
<comment type="catalytic activity">
    <reaction evidence="16">
        <text>K(+)(out) + ATP + H2O = K(+)(in) + ADP + phosphate + H(+)</text>
        <dbReference type="Rhea" id="RHEA:16777"/>
        <dbReference type="ChEBI" id="CHEBI:15377"/>
        <dbReference type="ChEBI" id="CHEBI:15378"/>
        <dbReference type="ChEBI" id="CHEBI:29103"/>
        <dbReference type="ChEBI" id="CHEBI:30616"/>
        <dbReference type="ChEBI" id="CHEBI:43474"/>
        <dbReference type="ChEBI" id="CHEBI:456216"/>
        <dbReference type="EC" id="7.2.2.6"/>
    </reaction>
</comment>
<dbReference type="GO" id="GO:0005886">
    <property type="term" value="C:plasma membrane"/>
    <property type="evidence" value="ECO:0007669"/>
    <property type="project" value="UniProtKB-SubCell"/>
</dbReference>
<evidence type="ECO:0000313" key="19">
    <source>
        <dbReference type="Proteomes" id="UP000284178"/>
    </source>
</evidence>
<keyword evidence="18" id="KW-0378">Hydrolase</keyword>
<dbReference type="Gene3D" id="3.40.1110.10">
    <property type="entry name" value="Calcium-transporting ATPase, cytoplasmic domain N"/>
    <property type="match status" value="1"/>
</dbReference>
<comment type="subcellular location">
    <subcellularLocation>
        <location evidence="16">Cell membrane</location>
        <topology evidence="16">Multi-pass membrane protein</topology>
    </subcellularLocation>
    <subcellularLocation>
        <location evidence="1">Membrane</location>
        <topology evidence="1">Multi-pass membrane protein</topology>
    </subcellularLocation>
</comment>
<dbReference type="InterPro" id="IPR023298">
    <property type="entry name" value="ATPase_P-typ_TM_dom_sf"/>
</dbReference>
<dbReference type="HAMAP" id="MF_00285">
    <property type="entry name" value="KdpB"/>
    <property type="match status" value="1"/>
</dbReference>
<dbReference type="Gene3D" id="3.40.50.1000">
    <property type="entry name" value="HAD superfamily/HAD-like"/>
    <property type="match status" value="1"/>
</dbReference>